<dbReference type="AlphaFoldDB" id="A0A6M3J6F9"/>
<evidence type="ECO:0000313" key="1">
    <source>
        <dbReference type="EMBL" id="QJA64741.1"/>
    </source>
</evidence>
<name>A0A6M3J6F9_9ZZZZ</name>
<proteinExistence type="predicted"/>
<dbReference type="EMBL" id="MT141525">
    <property type="protein sequence ID" value="QJA64741.1"/>
    <property type="molecule type" value="Genomic_DNA"/>
</dbReference>
<evidence type="ECO:0000313" key="2">
    <source>
        <dbReference type="EMBL" id="QJH97161.1"/>
    </source>
</evidence>
<organism evidence="1">
    <name type="scientific">viral metagenome</name>
    <dbReference type="NCBI Taxonomy" id="1070528"/>
    <lineage>
        <taxon>unclassified sequences</taxon>
        <taxon>metagenomes</taxon>
        <taxon>organismal metagenomes</taxon>
    </lineage>
</organism>
<dbReference type="InterPro" id="IPR006448">
    <property type="entry name" value="Phage_term_ssu_P27"/>
</dbReference>
<accession>A0A6M3J6F9</accession>
<dbReference type="EMBL" id="MT144675">
    <property type="protein sequence ID" value="QJH97161.1"/>
    <property type="molecule type" value="Genomic_DNA"/>
</dbReference>
<reference evidence="1" key="1">
    <citation type="submission" date="2020-03" db="EMBL/GenBank/DDBJ databases">
        <title>The deep terrestrial virosphere.</title>
        <authorList>
            <person name="Holmfeldt K."/>
            <person name="Nilsson E."/>
            <person name="Simone D."/>
            <person name="Lopez-Fernandez M."/>
            <person name="Wu X."/>
            <person name="de Brujin I."/>
            <person name="Lundin D."/>
            <person name="Andersson A."/>
            <person name="Bertilsson S."/>
            <person name="Dopson M."/>
        </authorList>
    </citation>
    <scope>NUCLEOTIDE SEQUENCE</scope>
    <source>
        <strain evidence="1">MM415B00468</strain>
        <strain evidence="2">TM448B00936</strain>
    </source>
</reference>
<dbReference type="Pfam" id="PF05119">
    <property type="entry name" value="Terminase_4"/>
    <property type="match status" value="1"/>
</dbReference>
<sequence>MIAPNGDEMDPAFPQVIQGGLGKDGAEPLAQIMPEIPDPLAKLSAKERKVWDYVTRALADYGLLHRTDAMLMTIICKTFSDWVAQEEFLQKLQKDKGSYYVSTPNGYQQPHQAYYVARDKKRELMKWLPEAALTIPSFQKVKLDQLQPQGDLFDDPIEQFRQRKAKLGLRAIQGGKGDGGNT</sequence>
<gene>
    <name evidence="1" type="ORF">MM415B00468_0028</name>
    <name evidence="2" type="ORF">TM448B00936_0021</name>
</gene>
<protein>
    <submittedName>
        <fullName evidence="1">Putative terminase</fullName>
    </submittedName>
</protein>